<evidence type="ECO:0000313" key="3">
    <source>
        <dbReference type="Proteomes" id="UP000199137"/>
    </source>
</evidence>
<name>A0A1I6AXV8_9PSEU</name>
<dbReference type="Gene3D" id="1.25.40.10">
    <property type="entry name" value="Tetratricopeptide repeat domain"/>
    <property type="match status" value="1"/>
</dbReference>
<dbReference type="SUPFAM" id="SSF48452">
    <property type="entry name" value="TPR-like"/>
    <property type="match status" value="1"/>
</dbReference>
<organism evidence="2 3">
    <name type="scientific">Amycolatopsis rubida</name>
    <dbReference type="NCBI Taxonomy" id="112413"/>
    <lineage>
        <taxon>Bacteria</taxon>
        <taxon>Bacillati</taxon>
        <taxon>Actinomycetota</taxon>
        <taxon>Actinomycetes</taxon>
        <taxon>Pseudonocardiales</taxon>
        <taxon>Pseudonocardiaceae</taxon>
        <taxon>Amycolatopsis</taxon>
    </lineage>
</organism>
<dbReference type="Pfam" id="PF13560">
    <property type="entry name" value="HTH_31"/>
    <property type="match status" value="1"/>
</dbReference>
<reference evidence="2 3" key="1">
    <citation type="submission" date="2016-10" db="EMBL/GenBank/DDBJ databases">
        <authorList>
            <person name="de Groot N.N."/>
        </authorList>
    </citation>
    <scope>NUCLEOTIDE SEQUENCE [LARGE SCALE GENOMIC DNA]</scope>
    <source>
        <strain evidence="2 3">DSM 44637</strain>
    </source>
</reference>
<protein>
    <submittedName>
        <fullName evidence="2">Helix-turn-helix domain-containing protein</fullName>
    </submittedName>
</protein>
<accession>A0A1I6AXV8</accession>
<dbReference type="SUPFAM" id="SSF47413">
    <property type="entry name" value="lambda repressor-like DNA-binding domains"/>
    <property type="match status" value="1"/>
</dbReference>
<dbReference type="InterPro" id="IPR001387">
    <property type="entry name" value="Cro/C1-type_HTH"/>
</dbReference>
<dbReference type="InterPro" id="IPR011990">
    <property type="entry name" value="TPR-like_helical_dom_sf"/>
</dbReference>
<dbReference type="Gene3D" id="1.10.260.40">
    <property type="entry name" value="lambda repressor-like DNA-binding domains"/>
    <property type="match status" value="1"/>
</dbReference>
<dbReference type="InterPro" id="IPR010982">
    <property type="entry name" value="Lambda_DNA-bd_dom_sf"/>
</dbReference>
<dbReference type="SMART" id="SM00530">
    <property type="entry name" value="HTH_XRE"/>
    <property type="match status" value="1"/>
</dbReference>
<dbReference type="PROSITE" id="PS50943">
    <property type="entry name" value="HTH_CROC1"/>
    <property type="match status" value="1"/>
</dbReference>
<evidence type="ECO:0000313" key="2">
    <source>
        <dbReference type="EMBL" id="SFQ73347.1"/>
    </source>
</evidence>
<dbReference type="EMBL" id="FOWC01000021">
    <property type="protein sequence ID" value="SFQ73347.1"/>
    <property type="molecule type" value="Genomic_DNA"/>
</dbReference>
<dbReference type="AlphaFoldDB" id="A0A1I6AXV8"/>
<dbReference type="GO" id="GO:0003677">
    <property type="term" value="F:DNA binding"/>
    <property type="evidence" value="ECO:0007669"/>
    <property type="project" value="InterPro"/>
</dbReference>
<proteinExistence type="predicted"/>
<gene>
    <name evidence="2" type="ORF">SAMN05421854_12194</name>
</gene>
<dbReference type="CDD" id="cd00093">
    <property type="entry name" value="HTH_XRE"/>
    <property type="match status" value="1"/>
</dbReference>
<sequence length="423" mass="45918">MADSRAQFGAELRRWRTGAGVSLADLAVVVHYSKGYLSKIENGLKRAHPDLARRCDVELRAGGRLASLVKTGEHRTERADEADDGEAWMVNLDGRDGSWFRPMGRREAIVLGAGLGFSVGAPALARSAGGTALSVFRLQFDQMRALGQVASPGAVIPTVIAQTHTLRELARQAVGSDHSELFLLASRSAEYVGWMAQESGDERASLWWTDQAVRMAESGGDRHLARYALVRKAVVALYQEDAGKTIALSREAQAGPTPARIQGLAAQLEAQGHALAGDYESCMRVLDRARSLLVIPDDRGDSALPVLGAMHLEDPVAMAAGWCLLDLGRPREAAAVLDRQLQTVPEHALRTRARYGVRRALAYAMQNEVERACEITAELQGPLQAIGSATVAQDLRRLRRTLARFHGHKSVRNIYPLLTGQLG</sequence>
<dbReference type="Proteomes" id="UP000199137">
    <property type="component" value="Unassembled WGS sequence"/>
</dbReference>
<feature type="domain" description="HTH cro/C1-type" evidence="1">
    <location>
        <begin position="12"/>
        <end position="54"/>
    </location>
</feature>
<dbReference type="STRING" id="112413.SAMN05421854_12194"/>
<evidence type="ECO:0000259" key="1">
    <source>
        <dbReference type="PROSITE" id="PS50943"/>
    </source>
</evidence>